<feature type="coiled-coil region" evidence="1">
    <location>
        <begin position="339"/>
        <end position="373"/>
    </location>
</feature>
<dbReference type="AlphaFoldDB" id="A0A8H4P7R0"/>
<keyword evidence="1" id="KW-0175">Coiled coil</keyword>
<dbReference type="OrthoDB" id="4332097at2759"/>
<feature type="region of interest" description="Disordered" evidence="2">
    <location>
        <begin position="179"/>
        <end position="202"/>
    </location>
</feature>
<dbReference type="EMBL" id="JAADYS010002206">
    <property type="protein sequence ID" value="KAF4459271.1"/>
    <property type="molecule type" value="Genomic_DNA"/>
</dbReference>
<protein>
    <submittedName>
        <fullName evidence="3">Hard-surface inducible</fullName>
    </submittedName>
</protein>
<name>A0A8H4P7R0_9HYPO</name>
<evidence type="ECO:0000256" key="2">
    <source>
        <dbReference type="SAM" id="MobiDB-lite"/>
    </source>
</evidence>
<reference evidence="3 4" key="1">
    <citation type="submission" date="2020-01" db="EMBL/GenBank/DDBJ databases">
        <title>Identification and distribution of gene clusters putatively required for synthesis of sphingolipid metabolism inhibitors in phylogenetically diverse species of the filamentous fungus Fusarium.</title>
        <authorList>
            <person name="Kim H.-S."/>
            <person name="Busman M."/>
            <person name="Brown D.W."/>
            <person name="Divon H."/>
            <person name="Uhlig S."/>
            <person name="Proctor R.H."/>
        </authorList>
    </citation>
    <scope>NUCLEOTIDE SEQUENCE [LARGE SCALE GENOMIC DNA]</scope>
    <source>
        <strain evidence="3 4">NRRL 20459</strain>
    </source>
</reference>
<feature type="compositionally biased region" description="Basic and acidic residues" evidence="2">
    <location>
        <begin position="503"/>
        <end position="515"/>
    </location>
</feature>
<evidence type="ECO:0000313" key="4">
    <source>
        <dbReference type="Proteomes" id="UP000554235"/>
    </source>
</evidence>
<comment type="caution">
    <text evidence="3">The sequence shown here is derived from an EMBL/GenBank/DDBJ whole genome shotgun (WGS) entry which is preliminary data.</text>
</comment>
<evidence type="ECO:0000256" key="1">
    <source>
        <dbReference type="SAM" id="Coils"/>
    </source>
</evidence>
<keyword evidence="4" id="KW-1185">Reference proteome</keyword>
<feature type="region of interest" description="Disordered" evidence="2">
    <location>
        <begin position="474"/>
        <end position="515"/>
    </location>
</feature>
<sequence>MFIYQGKLSWYNYAQDELFVVALPNGAVRLGDSAYLFFQWTQDNKNVKKPNWFQRLVVDKVAKTEDGGDTFHVTSGWYSWEITAKPTYDKLDIAMFSQNGGKASLNVERVYKTQGLASKDPTRIWTGKLYWQQTATASKEPVTIIAPEGFGADKPVVAIWQWTKASNGKQKVPYILNGIQKDSQSNGNGAQNGKQNGSQSSGQTVQFALGDSTYELACTWDRGTEKLDVQMKEQKKGAQHIGPFDLSAIIAPHSHDLNPPEIPLPPAQLSVRYPQAKPSLDRIQSPMPFPLTLVDTLTHTASFLDQAGYLAKYAVERYTILDNKSHAQDKELNKRDIEINKLNADLSKSKAEIELEKEKYKETEKKFLAEQEDLLKLMEDDAKKDAKDAQRFAETRKLLDAEHKANAELQDKLTKADIDLAGANAQINLQATEISRLDAENSTLQQKLQAEETSYQQLQKDKKSADDEILDLKGQVGDASSELDSLKKSSEEEKTRLVTSRNNWKDEAEKSDDSLHKLKKEKVTLEESLDAANAKNADLERQLRLARATNWHPQDHGLFSAKQDVPSPLKQSIQKHERNNTWARLSPWVGTMANSGTFFNSLDDTTRERTLKTLEIYGNEDWITAYKIEWDNGITKEYGNIKNGSLKQTIRQTPDRPIVAASIVTDRGSKYQTAANMALFGFDKKTGYHLVGEYNSPHKLGPWTKPVSQTSFAPTLDGSWSLIGVYGCFDGCIDAVGLVWGHH</sequence>
<gene>
    <name evidence="3" type="ORF">FALBO_13970</name>
</gene>
<evidence type="ECO:0000313" key="3">
    <source>
        <dbReference type="EMBL" id="KAF4459271.1"/>
    </source>
</evidence>
<dbReference type="Proteomes" id="UP000554235">
    <property type="component" value="Unassembled WGS sequence"/>
</dbReference>
<feature type="compositionally biased region" description="Low complexity" evidence="2">
    <location>
        <begin position="183"/>
        <end position="202"/>
    </location>
</feature>
<proteinExistence type="predicted"/>
<organism evidence="3 4">
    <name type="scientific">Fusarium albosuccineum</name>
    <dbReference type="NCBI Taxonomy" id="1237068"/>
    <lineage>
        <taxon>Eukaryota</taxon>
        <taxon>Fungi</taxon>
        <taxon>Dikarya</taxon>
        <taxon>Ascomycota</taxon>
        <taxon>Pezizomycotina</taxon>
        <taxon>Sordariomycetes</taxon>
        <taxon>Hypocreomycetidae</taxon>
        <taxon>Hypocreales</taxon>
        <taxon>Nectriaceae</taxon>
        <taxon>Fusarium</taxon>
        <taxon>Fusarium decemcellulare species complex</taxon>
    </lineage>
</organism>
<accession>A0A8H4P7R0</accession>
<feature type="compositionally biased region" description="Basic and acidic residues" evidence="2">
    <location>
        <begin position="484"/>
        <end position="496"/>
    </location>
</feature>